<evidence type="ECO:0000313" key="3">
    <source>
        <dbReference type="Proteomes" id="UP000001968"/>
    </source>
</evidence>
<dbReference type="EMBL" id="CP000448">
    <property type="protein sequence ID" value="ABI69733.1"/>
    <property type="molecule type" value="Genomic_DNA"/>
</dbReference>
<accession>Q0AU71</accession>
<dbReference type="Pfam" id="PF00534">
    <property type="entry name" value="Glycos_transf_1"/>
    <property type="match status" value="1"/>
</dbReference>
<evidence type="ECO:0000313" key="2">
    <source>
        <dbReference type="EMBL" id="ABI69733.1"/>
    </source>
</evidence>
<dbReference type="STRING" id="335541.Swol_2444"/>
<keyword evidence="2" id="KW-0808">Transferase</keyword>
<name>Q0AU71_SYNWW</name>
<dbReference type="DNASU" id="4283669"/>
<dbReference type="SUPFAM" id="SSF53756">
    <property type="entry name" value="UDP-Glycosyltransferase/glycogen phosphorylase"/>
    <property type="match status" value="1"/>
</dbReference>
<dbReference type="PANTHER" id="PTHR46660">
    <property type="match status" value="1"/>
</dbReference>
<evidence type="ECO:0000259" key="1">
    <source>
        <dbReference type="Pfam" id="PF00534"/>
    </source>
</evidence>
<protein>
    <submittedName>
        <fullName evidence="2">Glycosyl transferase, group 1</fullName>
    </submittedName>
</protein>
<keyword evidence="3" id="KW-1185">Reference proteome</keyword>
<dbReference type="SMR" id="Q0AU71"/>
<dbReference type="GO" id="GO:0016757">
    <property type="term" value="F:glycosyltransferase activity"/>
    <property type="evidence" value="ECO:0007669"/>
    <property type="project" value="InterPro"/>
</dbReference>
<dbReference type="InterPro" id="IPR052622">
    <property type="entry name" value="Glycosyltransferase_G1"/>
</dbReference>
<dbReference type="eggNOG" id="COG0438">
    <property type="taxonomic scope" value="Bacteria"/>
</dbReference>
<dbReference type="HOGENOM" id="CLU_009583_7_0_9"/>
<dbReference type="RefSeq" id="WP_011641817.1">
    <property type="nucleotide sequence ID" value="NC_008346.1"/>
</dbReference>
<dbReference type="CAZy" id="GT4">
    <property type="family name" value="Glycosyltransferase Family 4"/>
</dbReference>
<dbReference type="KEGG" id="swo:Swol_2444"/>
<sequence>MNWESTPVLMLTPFHHMQRGNTLTTLRLQTALRQRGFTVDLLSLEEKGWRDSLREYLINGKYSLVHGFNARYFGGVLTEFPELRNLPLILTTTGSDLNYDLKNSGRDLVLAAFAAAEKIIVFHDYFQKLIGDAYPEYCSKLSTIPQGVWLEESPPIKREMIGLAADNIVFALPSGLRPVKDIELAIDGLQRVYKDFPELRLLIIGPVIDRDYGQKIKQRVSELNWVFYLGEVLHSDMGNYLSLADVILNTSQAEGQPQGLLEGMSQNKPAILTAVPGNLDIIEEGRQGYYVRNQEELAVAARKMLSSAESRQRMGWEAGKLVKEKFSLAREIQSYAELYRQVLSP</sequence>
<organism evidence="2 3">
    <name type="scientific">Syntrophomonas wolfei subsp. wolfei (strain DSM 2245B / Goettingen)</name>
    <dbReference type="NCBI Taxonomy" id="335541"/>
    <lineage>
        <taxon>Bacteria</taxon>
        <taxon>Bacillati</taxon>
        <taxon>Bacillota</taxon>
        <taxon>Clostridia</taxon>
        <taxon>Eubacteriales</taxon>
        <taxon>Syntrophomonadaceae</taxon>
        <taxon>Syntrophomonas</taxon>
    </lineage>
</organism>
<reference evidence="3" key="1">
    <citation type="journal article" date="2010" name="Environ. Microbiol.">
        <title>The genome of Syntrophomonas wolfei: new insights into syntrophic metabolism and biohydrogen production.</title>
        <authorList>
            <person name="Sieber J.R."/>
            <person name="Sims D.R."/>
            <person name="Han C."/>
            <person name="Kim E."/>
            <person name="Lykidis A."/>
            <person name="Lapidus A.L."/>
            <person name="McDonnald E."/>
            <person name="Rohlin L."/>
            <person name="Culley D.E."/>
            <person name="Gunsalus R."/>
            <person name="McInerney M.J."/>
        </authorList>
    </citation>
    <scope>NUCLEOTIDE SEQUENCE [LARGE SCALE GENOMIC DNA]</scope>
    <source>
        <strain evidence="3">DSM 2245B / Goettingen</strain>
    </source>
</reference>
<dbReference type="CDD" id="cd03801">
    <property type="entry name" value="GT4_PimA-like"/>
    <property type="match status" value="1"/>
</dbReference>
<dbReference type="AlphaFoldDB" id="Q0AU71"/>
<dbReference type="OrthoDB" id="9795068at2"/>
<feature type="domain" description="Glycosyl transferase family 1" evidence="1">
    <location>
        <begin position="162"/>
        <end position="318"/>
    </location>
</feature>
<proteinExistence type="predicted"/>
<dbReference type="Gene3D" id="3.40.50.2000">
    <property type="entry name" value="Glycogen Phosphorylase B"/>
    <property type="match status" value="2"/>
</dbReference>
<dbReference type="Proteomes" id="UP000001968">
    <property type="component" value="Chromosome"/>
</dbReference>
<gene>
    <name evidence="2" type="ordered locus">Swol_2444</name>
</gene>
<dbReference type="InterPro" id="IPR001296">
    <property type="entry name" value="Glyco_trans_1"/>
</dbReference>
<dbReference type="PANTHER" id="PTHR46660:SF2">
    <property type="entry name" value="GLYCOSYLTRANSFERASE 1 DOMAIN-CONTAINING PROTEIN 1"/>
    <property type="match status" value="1"/>
</dbReference>